<reference evidence="1" key="2">
    <citation type="submission" date="2022-01" db="EMBL/GenBank/DDBJ databases">
        <authorList>
            <person name="Yamashiro T."/>
            <person name="Shiraishi A."/>
            <person name="Satake H."/>
            <person name="Nakayama K."/>
        </authorList>
    </citation>
    <scope>NUCLEOTIDE SEQUENCE</scope>
</reference>
<comment type="caution">
    <text evidence="1">The sequence shown here is derived from an EMBL/GenBank/DDBJ whole genome shotgun (WGS) entry which is preliminary data.</text>
</comment>
<proteinExistence type="predicted"/>
<protein>
    <submittedName>
        <fullName evidence="1">Uncharacterized protein</fullName>
    </submittedName>
</protein>
<name>A0ABQ5C0C2_9ASTR</name>
<accession>A0ABQ5C0C2</accession>
<evidence type="ECO:0000313" key="1">
    <source>
        <dbReference type="EMBL" id="GJT19732.1"/>
    </source>
</evidence>
<keyword evidence="2" id="KW-1185">Reference proteome</keyword>
<dbReference type="EMBL" id="BQNB010013741">
    <property type="protein sequence ID" value="GJT19732.1"/>
    <property type="molecule type" value="Genomic_DNA"/>
</dbReference>
<dbReference type="Proteomes" id="UP001151760">
    <property type="component" value="Unassembled WGS sequence"/>
</dbReference>
<reference evidence="1" key="1">
    <citation type="journal article" date="2022" name="Int. J. Mol. Sci.">
        <title>Draft Genome of Tanacetum Coccineum: Genomic Comparison of Closely Related Tanacetum-Family Plants.</title>
        <authorList>
            <person name="Yamashiro T."/>
            <person name="Shiraishi A."/>
            <person name="Nakayama K."/>
            <person name="Satake H."/>
        </authorList>
    </citation>
    <scope>NUCLEOTIDE SEQUENCE</scope>
</reference>
<organism evidence="1 2">
    <name type="scientific">Tanacetum coccineum</name>
    <dbReference type="NCBI Taxonomy" id="301880"/>
    <lineage>
        <taxon>Eukaryota</taxon>
        <taxon>Viridiplantae</taxon>
        <taxon>Streptophyta</taxon>
        <taxon>Embryophyta</taxon>
        <taxon>Tracheophyta</taxon>
        <taxon>Spermatophyta</taxon>
        <taxon>Magnoliopsida</taxon>
        <taxon>eudicotyledons</taxon>
        <taxon>Gunneridae</taxon>
        <taxon>Pentapetalae</taxon>
        <taxon>asterids</taxon>
        <taxon>campanulids</taxon>
        <taxon>Asterales</taxon>
        <taxon>Asteraceae</taxon>
        <taxon>Asteroideae</taxon>
        <taxon>Anthemideae</taxon>
        <taxon>Anthemidinae</taxon>
        <taxon>Tanacetum</taxon>
    </lineage>
</organism>
<gene>
    <name evidence="1" type="ORF">Tco_0878438</name>
</gene>
<evidence type="ECO:0000313" key="2">
    <source>
        <dbReference type="Proteomes" id="UP001151760"/>
    </source>
</evidence>
<sequence length="218" mass="26090">MRNSYFDNFEDMVPNLWSPIKVAYDKHALLVTNVNVNVWYGYGHLEEIKVRRSDQKLYKFKEDDFLRLHLNDINDMLLLVVQNRLFNLKGDVIVHFAAALQDLSRRSPYTTLSNPQGVIYEDKLNRKRLMRSNELYKFSDGTLQLVRDTIHDMATNFRMGYNKAMPKRIWTHLDKTRSHIMVKEIDRQLRERRLMRSLEKFVGGRHYGEDLRLLQRTI</sequence>